<keyword evidence="2" id="KW-1185">Reference proteome</keyword>
<name>A0AAV7GLU2_DENCH</name>
<sequence length="82" mass="9274">MVVIIVHIFLYGKPYLSLSGLESVIMKQALMRGNNPLNAAMTSQFAFQLVLLMSLPMVMEIGLKREFRTALGNIIIMQLQLY</sequence>
<evidence type="ECO:0000313" key="1">
    <source>
        <dbReference type="EMBL" id="KAH0457496.1"/>
    </source>
</evidence>
<organism evidence="1 2">
    <name type="scientific">Dendrobium chrysotoxum</name>
    <name type="common">Orchid</name>
    <dbReference type="NCBI Taxonomy" id="161865"/>
    <lineage>
        <taxon>Eukaryota</taxon>
        <taxon>Viridiplantae</taxon>
        <taxon>Streptophyta</taxon>
        <taxon>Embryophyta</taxon>
        <taxon>Tracheophyta</taxon>
        <taxon>Spermatophyta</taxon>
        <taxon>Magnoliopsida</taxon>
        <taxon>Liliopsida</taxon>
        <taxon>Asparagales</taxon>
        <taxon>Orchidaceae</taxon>
        <taxon>Epidendroideae</taxon>
        <taxon>Malaxideae</taxon>
        <taxon>Dendrobiinae</taxon>
        <taxon>Dendrobium</taxon>
    </lineage>
</organism>
<proteinExistence type="predicted"/>
<dbReference type="Proteomes" id="UP000775213">
    <property type="component" value="Unassembled WGS sequence"/>
</dbReference>
<dbReference type="AlphaFoldDB" id="A0AAV7GLU2"/>
<dbReference type="EMBL" id="JAGFBR010000012">
    <property type="protein sequence ID" value="KAH0457496.1"/>
    <property type="molecule type" value="Genomic_DNA"/>
</dbReference>
<dbReference type="GO" id="GO:0005886">
    <property type="term" value="C:plasma membrane"/>
    <property type="evidence" value="ECO:0007669"/>
    <property type="project" value="TreeGrafter"/>
</dbReference>
<reference evidence="1 2" key="1">
    <citation type="journal article" date="2021" name="Hortic Res">
        <title>Chromosome-scale assembly of the Dendrobium chrysotoxum genome enhances the understanding of orchid evolution.</title>
        <authorList>
            <person name="Zhang Y."/>
            <person name="Zhang G.Q."/>
            <person name="Zhang D."/>
            <person name="Liu X.D."/>
            <person name="Xu X.Y."/>
            <person name="Sun W.H."/>
            <person name="Yu X."/>
            <person name="Zhu X."/>
            <person name="Wang Z.W."/>
            <person name="Zhao X."/>
            <person name="Zhong W.Y."/>
            <person name="Chen H."/>
            <person name="Yin W.L."/>
            <person name="Huang T."/>
            <person name="Niu S.C."/>
            <person name="Liu Z.J."/>
        </authorList>
    </citation>
    <scope>NUCLEOTIDE SEQUENCE [LARGE SCALE GENOMIC DNA]</scope>
    <source>
        <strain evidence="1">Lindl</strain>
    </source>
</reference>
<protein>
    <submittedName>
        <fullName evidence="1">Uncharacterized protein</fullName>
    </submittedName>
</protein>
<accession>A0AAV7GLU2</accession>
<evidence type="ECO:0000313" key="2">
    <source>
        <dbReference type="Proteomes" id="UP000775213"/>
    </source>
</evidence>
<dbReference type="PANTHER" id="PTHR12741:SF106">
    <property type="entry name" value="CALLOSE SYNTHASE 5"/>
    <property type="match status" value="1"/>
</dbReference>
<comment type="caution">
    <text evidence="1">The sequence shown here is derived from an EMBL/GenBank/DDBJ whole genome shotgun (WGS) entry which is preliminary data.</text>
</comment>
<dbReference type="PANTHER" id="PTHR12741">
    <property type="entry name" value="LYST-INTERACTING PROTEIN LIP5 DOPAMINE RESPONSIVE PROTEIN DRG-1"/>
    <property type="match status" value="1"/>
</dbReference>
<gene>
    <name evidence="1" type="ORF">IEQ34_012811</name>
</gene>
<dbReference type="GO" id="GO:0046527">
    <property type="term" value="F:glucosyltransferase activity"/>
    <property type="evidence" value="ECO:0007669"/>
    <property type="project" value="TreeGrafter"/>
</dbReference>